<sequence length="88" mass="10117">MQAEEIFALGLGLTPPWKVMSQRLDTDHTPSKLHLEIGADRGALYPCPECGAACEAHDFKEFTWRHLNFFQHHCYLTARLPRINCPEH</sequence>
<feature type="domain" description="Transposase IS204/IS1001/IS1096/IS1165 zinc-finger" evidence="1">
    <location>
        <begin position="46"/>
        <end position="88"/>
    </location>
</feature>
<reference evidence="3" key="1">
    <citation type="submission" date="2016-10" db="EMBL/GenBank/DDBJ databases">
        <authorList>
            <person name="Varghese N."/>
            <person name="Submissions S."/>
        </authorList>
    </citation>
    <scope>NUCLEOTIDE SEQUENCE [LARGE SCALE GENOMIC DNA]</scope>
    <source>
        <strain evidence="3">DSM 5918</strain>
    </source>
</reference>
<evidence type="ECO:0000259" key="1">
    <source>
        <dbReference type="Pfam" id="PF14690"/>
    </source>
</evidence>
<proteinExistence type="predicted"/>
<keyword evidence="2" id="KW-0863">Zinc-finger</keyword>
<keyword evidence="2" id="KW-0479">Metal-binding</keyword>
<evidence type="ECO:0000313" key="3">
    <source>
        <dbReference type="Proteomes" id="UP000198635"/>
    </source>
</evidence>
<keyword evidence="2" id="KW-0862">Zinc</keyword>
<dbReference type="STRING" id="52560.SAMN04488082_113107"/>
<evidence type="ECO:0000313" key="2">
    <source>
        <dbReference type="EMBL" id="SFK08170.1"/>
    </source>
</evidence>
<name>A0A1I3WLF2_9BACT</name>
<gene>
    <name evidence="2" type="ORF">SAMN04488082_113107</name>
</gene>
<dbReference type="GO" id="GO:0008270">
    <property type="term" value="F:zinc ion binding"/>
    <property type="evidence" value="ECO:0007669"/>
    <property type="project" value="UniProtKB-KW"/>
</dbReference>
<protein>
    <submittedName>
        <fullName evidence="2">Zinc-finger of transposase IS204/IS1001/IS1096/IS1165</fullName>
    </submittedName>
</protein>
<dbReference type="Proteomes" id="UP000198635">
    <property type="component" value="Unassembled WGS sequence"/>
</dbReference>
<dbReference type="AlphaFoldDB" id="A0A1I3WLF2"/>
<accession>A0A1I3WLF2</accession>
<dbReference type="InterPro" id="IPR029261">
    <property type="entry name" value="Transposase_Znf"/>
</dbReference>
<keyword evidence="3" id="KW-1185">Reference proteome</keyword>
<dbReference type="Pfam" id="PF14690">
    <property type="entry name" value="Zn_ribbon_ISL3"/>
    <property type="match status" value="1"/>
</dbReference>
<dbReference type="EMBL" id="FORX01000013">
    <property type="protein sequence ID" value="SFK08170.1"/>
    <property type="molecule type" value="Genomic_DNA"/>
</dbReference>
<organism evidence="2 3">
    <name type="scientific">Desulfomicrobium apsheronum</name>
    <dbReference type="NCBI Taxonomy" id="52560"/>
    <lineage>
        <taxon>Bacteria</taxon>
        <taxon>Pseudomonadati</taxon>
        <taxon>Thermodesulfobacteriota</taxon>
        <taxon>Desulfovibrionia</taxon>
        <taxon>Desulfovibrionales</taxon>
        <taxon>Desulfomicrobiaceae</taxon>
        <taxon>Desulfomicrobium</taxon>
    </lineage>
</organism>